<keyword evidence="5 7" id="KW-1133">Transmembrane helix</keyword>
<feature type="domain" description="Major facilitator superfamily (MFS) profile" evidence="8">
    <location>
        <begin position="16"/>
        <end position="430"/>
    </location>
</feature>
<comment type="similarity">
    <text evidence="2">Belongs to the major facilitator superfamily. Sugar transporter (TC 2.A.1.1) family.</text>
</comment>
<dbReference type="PRINTS" id="PR00171">
    <property type="entry name" value="SUGRTRNSPORT"/>
</dbReference>
<dbReference type="RefSeq" id="WP_345672047.1">
    <property type="nucleotide sequence ID" value="NZ_BAABKC010000128.1"/>
</dbReference>
<dbReference type="PANTHER" id="PTHR48020:SF12">
    <property type="entry name" value="PROTON MYO-INOSITOL COTRANSPORTER"/>
    <property type="match status" value="1"/>
</dbReference>
<dbReference type="EMBL" id="BAABKC010000128">
    <property type="protein sequence ID" value="GAA5078357.1"/>
    <property type="molecule type" value="Genomic_DNA"/>
</dbReference>
<evidence type="ECO:0000256" key="4">
    <source>
        <dbReference type="ARBA" id="ARBA00022692"/>
    </source>
</evidence>
<name>A0ABP9LJY5_9ACTN</name>
<feature type="transmembrane region" description="Helical" evidence="7">
    <location>
        <begin position="342"/>
        <end position="364"/>
    </location>
</feature>
<feature type="transmembrane region" description="Helical" evidence="7">
    <location>
        <begin position="245"/>
        <end position="269"/>
    </location>
</feature>
<feature type="transmembrane region" description="Helical" evidence="7">
    <location>
        <begin position="281"/>
        <end position="305"/>
    </location>
</feature>
<evidence type="ECO:0000256" key="3">
    <source>
        <dbReference type="ARBA" id="ARBA00022448"/>
    </source>
</evidence>
<dbReference type="InterPro" id="IPR036259">
    <property type="entry name" value="MFS_trans_sf"/>
</dbReference>
<comment type="subcellular location">
    <subcellularLocation>
        <location evidence="1">Cell membrane</location>
        <topology evidence="1">Multi-pass membrane protein</topology>
    </subcellularLocation>
</comment>
<dbReference type="PROSITE" id="PS50850">
    <property type="entry name" value="MFS"/>
    <property type="match status" value="1"/>
</dbReference>
<dbReference type="InterPro" id="IPR050814">
    <property type="entry name" value="Myo-inositol_Transporter"/>
</dbReference>
<evidence type="ECO:0000256" key="5">
    <source>
        <dbReference type="ARBA" id="ARBA00022989"/>
    </source>
</evidence>
<accession>A0ABP9LJY5</accession>
<feature type="transmembrane region" description="Helical" evidence="7">
    <location>
        <begin position="376"/>
        <end position="396"/>
    </location>
</feature>
<feature type="transmembrane region" description="Helical" evidence="7">
    <location>
        <begin position="53"/>
        <end position="70"/>
    </location>
</feature>
<dbReference type="Gene3D" id="1.20.1250.20">
    <property type="entry name" value="MFS general substrate transporter like domains"/>
    <property type="match status" value="1"/>
</dbReference>
<dbReference type="InterPro" id="IPR003663">
    <property type="entry name" value="Sugar/inositol_transpt"/>
</dbReference>
<evidence type="ECO:0000313" key="9">
    <source>
        <dbReference type="EMBL" id="GAA5078357.1"/>
    </source>
</evidence>
<sequence>MSTTHGRPLRRPGTAVGLAAVLLGLTYGYDGTAMAGAQILVTDRFHLSPLEQGTLYAGPVVGLMAGTILAGRLSNLAGRRGALVIASVVCSLTTVVSALSVNPPMLVGTRAVLGMTMGVLIVIAPVFIAESVRTTIRGRTAVLYQCATAGGCAATYFISYLLAGGGHWRTMLVVPALCAAAATLALLRLPETPSWHLMAGRADRAAEAARLLGTPAPAAAPEDPPAAAQAKGRFLELFTPKYRRLTLFVIALGFLVQITGISAIGYFSPRIFQRMGYTGDFSLLMLPGLIQLISAVAALVCAVAIDRVSRRAALLTGTSLMTAGHLLLVGVFAAFLPPAAGLLGLAVFAIGFNAGFGALIWVFAAEGFPDRLRGPGASAMLLANLSANLLIAQFFLSTLSALGGTATFCLLLAVNVVAWFYVYLQVPDTGGRTLGEVQAYWEAGRRWSASPVVPAPQRAPDGDRS</sequence>
<keyword evidence="4 7" id="KW-0812">Transmembrane</keyword>
<dbReference type="Proteomes" id="UP001500124">
    <property type="component" value="Unassembled WGS sequence"/>
</dbReference>
<feature type="transmembrane region" description="Helical" evidence="7">
    <location>
        <begin position="141"/>
        <end position="162"/>
    </location>
</feature>
<comment type="caution">
    <text evidence="9">The sequence shown here is derived from an EMBL/GenBank/DDBJ whole genome shotgun (WGS) entry which is preliminary data.</text>
</comment>
<feature type="transmembrane region" description="Helical" evidence="7">
    <location>
        <begin position="107"/>
        <end position="129"/>
    </location>
</feature>
<reference evidence="10" key="1">
    <citation type="journal article" date="2019" name="Int. J. Syst. Evol. Microbiol.">
        <title>The Global Catalogue of Microorganisms (GCM) 10K type strain sequencing project: providing services to taxonomists for standard genome sequencing and annotation.</title>
        <authorList>
            <consortium name="The Broad Institute Genomics Platform"/>
            <consortium name="The Broad Institute Genome Sequencing Center for Infectious Disease"/>
            <person name="Wu L."/>
            <person name="Ma J."/>
        </authorList>
    </citation>
    <scope>NUCLEOTIDE SEQUENCE [LARGE SCALE GENOMIC DNA]</scope>
    <source>
        <strain evidence="10">JCM 18410</strain>
    </source>
</reference>
<evidence type="ECO:0000259" key="8">
    <source>
        <dbReference type="PROSITE" id="PS50850"/>
    </source>
</evidence>
<organism evidence="9 10">
    <name type="scientific">Streptomyces similanensis</name>
    <dbReference type="NCBI Taxonomy" id="1274988"/>
    <lineage>
        <taxon>Bacteria</taxon>
        <taxon>Bacillati</taxon>
        <taxon>Actinomycetota</taxon>
        <taxon>Actinomycetes</taxon>
        <taxon>Kitasatosporales</taxon>
        <taxon>Streptomycetaceae</taxon>
        <taxon>Streptomyces</taxon>
    </lineage>
</organism>
<feature type="transmembrane region" description="Helical" evidence="7">
    <location>
        <begin position="402"/>
        <end position="424"/>
    </location>
</feature>
<dbReference type="InterPro" id="IPR005828">
    <property type="entry name" value="MFS_sugar_transport-like"/>
</dbReference>
<dbReference type="PROSITE" id="PS00217">
    <property type="entry name" value="SUGAR_TRANSPORT_2"/>
    <property type="match status" value="1"/>
</dbReference>
<dbReference type="PANTHER" id="PTHR48020">
    <property type="entry name" value="PROTON MYO-INOSITOL COTRANSPORTER"/>
    <property type="match status" value="1"/>
</dbReference>
<evidence type="ECO:0000313" key="10">
    <source>
        <dbReference type="Proteomes" id="UP001500124"/>
    </source>
</evidence>
<keyword evidence="3" id="KW-0813">Transport</keyword>
<gene>
    <name evidence="9" type="ORF">GCM10023336_69970</name>
</gene>
<feature type="transmembrane region" description="Helical" evidence="7">
    <location>
        <begin position="168"/>
        <end position="189"/>
    </location>
</feature>
<dbReference type="SUPFAM" id="SSF103473">
    <property type="entry name" value="MFS general substrate transporter"/>
    <property type="match status" value="1"/>
</dbReference>
<dbReference type="InterPro" id="IPR005829">
    <property type="entry name" value="Sugar_transporter_CS"/>
</dbReference>
<evidence type="ECO:0000256" key="6">
    <source>
        <dbReference type="ARBA" id="ARBA00023136"/>
    </source>
</evidence>
<evidence type="ECO:0000256" key="7">
    <source>
        <dbReference type="SAM" id="Phobius"/>
    </source>
</evidence>
<evidence type="ECO:0000256" key="2">
    <source>
        <dbReference type="ARBA" id="ARBA00010992"/>
    </source>
</evidence>
<feature type="transmembrane region" description="Helical" evidence="7">
    <location>
        <begin position="312"/>
        <end position="336"/>
    </location>
</feature>
<dbReference type="InterPro" id="IPR020846">
    <property type="entry name" value="MFS_dom"/>
</dbReference>
<dbReference type="Pfam" id="PF00083">
    <property type="entry name" value="Sugar_tr"/>
    <property type="match status" value="1"/>
</dbReference>
<protein>
    <submittedName>
        <fullName evidence="9">Sugar porter family MFS transporter</fullName>
    </submittedName>
</protein>
<keyword evidence="6 7" id="KW-0472">Membrane</keyword>
<evidence type="ECO:0000256" key="1">
    <source>
        <dbReference type="ARBA" id="ARBA00004651"/>
    </source>
</evidence>
<feature type="transmembrane region" description="Helical" evidence="7">
    <location>
        <begin position="82"/>
        <end position="101"/>
    </location>
</feature>
<keyword evidence="10" id="KW-1185">Reference proteome</keyword>
<proteinExistence type="inferred from homology"/>